<evidence type="ECO:0000256" key="1">
    <source>
        <dbReference type="SAM" id="MobiDB-lite"/>
    </source>
</evidence>
<evidence type="ECO:0000313" key="3">
    <source>
        <dbReference type="Proteomes" id="UP000269721"/>
    </source>
</evidence>
<sequence length="327" mass="35681">MHRGTNLAKIPQCRNRVPRDFPSSSCRSCREGRTPANTLLRPLQYASTTFFQVEGIVCRSWGVDHADKGEGSPSPCPGDGKDTMIPIVVDLSPLPKQDLPELSINTTLLSSWSSPRHDGGPNHDAHQSQPSFVVLPPESQVSTVCGVGRTAGCIPVVSPPGDAESMVNRRRGTPRLGAPDSANPEIRKQIVLCSASARRQSVLRSFPVHHLPTRGPSQPVDDHPICFISDERGITVSAKQRTCWSAPQVHSSLQAREVRPPPVLEDKLQGRSKKGRTALLDGRDIETPLGRSKEGGRRRRRQALQAANAALLLFLDLDARASRVEHE</sequence>
<keyword evidence="3" id="KW-1185">Reference proteome</keyword>
<gene>
    <name evidence="2" type="ORF">BDK51DRAFT_46535</name>
</gene>
<organism evidence="2 3">
    <name type="scientific">Blyttiomyces helicus</name>
    <dbReference type="NCBI Taxonomy" id="388810"/>
    <lineage>
        <taxon>Eukaryota</taxon>
        <taxon>Fungi</taxon>
        <taxon>Fungi incertae sedis</taxon>
        <taxon>Chytridiomycota</taxon>
        <taxon>Chytridiomycota incertae sedis</taxon>
        <taxon>Chytridiomycetes</taxon>
        <taxon>Chytridiomycetes incertae sedis</taxon>
        <taxon>Blyttiomyces</taxon>
    </lineage>
</organism>
<dbReference type="Proteomes" id="UP000269721">
    <property type="component" value="Unassembled WGS sequence"/>
</dbReference>
<evidence type="ECO:0000313" key="2">
    <source>
        <dbReference type="EMBL" id="RKO90127.1"/>
    </source>
</evidence>
<feature type="region of interest" description="Disordered" evidence="1">
    <location>
        <begin position="265"/>
        <end position="301"/>
    </location>
</feature>
<reference evidence="3" key="1">
    <citation type="journal article" date="2018" name="Nat. Microbiol.">
        <title>Leveraging single-cell genomics to expand the fungal tree of life.</title>
        <authorList>
            <person name="Ahrendt S.R."/>
            <person name="Quandt C.A."/>
            <person name="Ciobanu D."/>
            <person name="Clum A."/>
            <person name="Salamov A."/>
            <person name="Andreopoulos B."/>
            <person name="Cheng J.F."/>
            <person name="Woyke T."/>
            <person name="Pelin A."/>
            <person name="Henrissat B."/>
            <person name="Reynolds N.K."/>
            <person name="Benny G.L."/>
            <person name="Smith M.E."/>
            <person name="James T.Y."/>
            <person name="Grigoriev I.V."/>
        </authorList>
    </citation>
    <scope>NUCLEOTIDE SEQUENCE [LARGE SCALE GENOMIC DNA]</scope>
</reference>
<accession>A0A4V1IRI0</accession>
<feature type="compositionally biased region" description="Basic and acidic residues" evidence="1">
    <location>
        <begin position="281"/>
        <end position="295"/>
    </location>
</feature>
<proteinExistence type="predicted"/>
<dbReference type="EMBL" id="KZ995711">
    <property type="protein sequence ID" value="RKO90127.1"/>
    <property type="molecule type" value="Genomic_DNA"/>
</dbReference>
<protein>
    <submittedName>
        <fullName evidence="2">Uncharacterized protein</fullName>
    </submittedName>
</protein>
<name>A0A4V1IRI0_9FUNG</name>
<dbReference type="AlphaFoldDB" id="A0A4V1IRI0"/>